<dbReference type="PANTHER" id="PTHR11017:SF313">
    <property type="entry name" value="TIR DOMAIN, P-LOOP CONTAINING NUCLEOSIDE TRIPHOSPHATE HYDROLASE"/>
    <property type="match status" value="1"/>
</dbReference>
<dbReference type="InterPro" id="IPR032675">
    <property type="entry name" value="LRR_dom_sf"/>
</dbReference>
<dbReference type="SMART" id="SM00255">
    <property type="entry name" value="TIR"/>
    <property type="match status" value="1"/>
</dbReference>
<dbReference type="OrthoDB" id="1735748at2759"/>
<dbReference type="InterPro" id="IPR036390">
    <property type="entry name" value="WH_DNA-bd_sf"/>
</dbReference>
<reference evidence="6 7" key="1">
    <citation type="submission" date="2019-05" db="EMBL/GenBank/DDBJ databases">
        <title>Mikania micrantha, genome provides insights into the molecular mechanism of rapid growth.</title>
        <authorList>
            <person name="Liu B."/>
        </authorList>
    </citation>
    <scope>NUCLEOTIDE SEQUENCE [LARGE SCALE GENOMIC DNA]</scope>
    <source>
        <strain evidence="6">NLD-2019</strain>
        <tissue evidence="6">Leaf</tissue>
    </source>
</reference>
<dbReference type="SUPFAM" id="SSF52058">
    <property type="entry name" value="L domain-like"/>
    <property type="match status" value="2"/>
</dbReference>
<keyword evidence="2" id="KW-0677">Repeat</keyword>
<dbReference type="Gene3D" id="3.40.50.300">
    <property type="entry name" value="P-loop containing nucleotide triphosphate hydrolases"/>
    <property type="match status" value="2"/>
</dbReference>
<evidence type="ECO:0000256" key="2">
    <source>
        <dbReference type="ARBA" id="ARBA00022737"/>
    </source>
</evidence>
<dbReference type="GO" id="GO:0006952">
    <property type="term" value="P:defense response"/>
    <property type="evidence" value="ECO:0007669"/>
    <property type="project" value="UniProtKB-KW"/>
</dbReference>
<evidence type="ECO:0000256" key="1">
    <source>
        <dbReference type="ARBA" id="ARBA00022614"/>
    </source>
</evidence>
<dbReference type="InterPro" id="IPR000157">
    <property type="entry name" value="TIR_dom"/>
</dbReference>
<dbReference type="PRINTS" id="PR00364">
    <property type="entry name" value="DISEASERSIST"/>
</dbReference>
<evidence type="ECO:0000256" key="4">
    <source>
        <dbReference type="ARBA" id="ARBA00023027"/>
    </source>
</evidence>
<dbReference type="SUPFAM" id="SSF52540">
    <property type="entry name" value="P-loop containing nucleoside triphosphate hydrolases"/>
    <property type="match status" value="2"/>
</dbReference>
<keyword evidence="7" id="KW-1185">Reference proteome</keyword>
<dbReference type="Pfam" id="PF23286">
    <property type="entry name" value="LRR_13"/>
    <property type="match status" value="1"/>
</dbReference>
<dbReference type="FunFam" id="3.40.50.10140:FF:000007">
    <property type="entry name" value="Disease resistance protein (TIR-NBS-LRR class)"/>
    <property type="match status" value="1"/>
</dbReference>
<dbReference type="InterPro" id="IPR002182">
    <property type="entry name" value="NB-ARC"/>
</dbReference>
<dbReference type="GO" id="GO:0007165">
    <property type="term" value="P:signal transduction"/>
    <property type="evidence" value="ECO:0007669"/>
    <property type="project" value="InterPro"/>
</dbReference>
<protein>
    <recommendedName>
        <fullName evidence="5">TIR domain-containing protein</fullName>
    </recommendedName>
</protein>
<dbReference type="GO" id="GO:0043531">
    <property type="term" value="F:ADP binding"/>
    <property type="evidence" value="ECO:0007669"/>
    <property type="project" value="InterPro"/>
</dbReference>
<keyword evidence="4" id="KW-0520">NAD</keyword>
<dbReference type="Pfam" id="PF01582">
    <property type="entry name" value="TIR"/>
    <property type="match status" value="1"/>
</dbReference>
<dbReference type="Gene3D" id="1.10.8.430">
    <property type="entry name" value="Helical domain of apoptotic protease-activating factors"/>
    <property type="match status" value="2"/>
</dbReference>
<dbReference type="InterPro" id="IPR027417">
    <property type="entry name" value="P-loop_NTPase"/>
</dbReference>
<proteinExistence type="predicted"/>
<dbReference type="InterPro" id="IPR042197">
    <property type="entry name" value="Apaf_helical"/>
</dbReference>
<dbReference type="InterPro" id="IPR058546">
    <property type="entry name" value="RPS4B/Roq1-like_LRR"/>
</dbReference>
<feature type="domain" description="TIR" evidence="5">
    <location>
        <begin position="1106"/>
        <end position="1281"/>
    </location>
</feature>
<evidence type="ECO:0000313" key="6">
    <source>
        <dbReference type="EMBL" id="KAD5802381.1"/>
    </source>
</evidence>
<sequence>MIGMQRVEVMIKGPGLERYASLRAIRRSVDSQIPTTFKEISVTTNECLTWVHSHKTKKSLDLKPYPFTDFSSLKKTDAEKRSQFAKKMESWKMALTQVADLKGRDAKGRKETEFIKAVVADIHRRLRVPLSNTLPRLIGMDYEIEFISSWLTDGSCHTVDTLTVVGMSGIGKTSLARHVFGLHSSNFDKSSFIEGINARCKENINGMLDLQRQLFGDISKNIPLQSNSIYASKIKNALAHKKVLLVLDDVGCLDQLDVLLGNEAFHKGSKIIITTKDASLTERCALFDLPIQPKHKKVSLNGLSKAKSLQLLCIHAFKSHKPEEAYKEATKNLVKYCQGHPLALEVLGRSLQNRDVVYWEECIKVLKKEPHSHVNKALKMSFDALLFENNKELFKHIACFFVGIDRDVTETILNSCDLNARYGITNLIERCLLSISWNNKLEMHSLVQEMGRDLVRQESPDRPWERSRLWCHEESFKVLEQKQGTRNIVGLSLDMRMLEKEKLSGSLQLKTEALSKMDKLKFLQLNYVKVNGSYENVSKELRWLSMHGFHFKSIPSELPLEKLVVLDMSYSKIESFDIVGGFFLLASLERLILRNCTCLIEVCESLEQCIELVHIDMSYRYKLKKLPKSLGKLKKVKTLLLDGCNSRESQIEIGNVKDIPCDSKFFLIFLPSSLRTLSLANNNVYNECFPMELKSLAMLKELRLDENPIVSMPSCVRTLPRLKRLYMNDCYKMKSIEYPPCMLSELYVFSSKSFKHDYEPSLKKIKFDPEMSPLHLSIEVEQLFSSFEIDGMVKIQGMANVEEKVLHSLGWTDLEFTNDMALNYEFGIFSTFYPRKEMFEWIRCRSKGPSISFTIPSSPKKLRGLNFLCVVEKNPVVGFSYGSHIEIPLIKIRNTIKNNTWIYKHYNNGMVDLNRFETYFEDDEEYHLSLLSHWMFGPNEMKAGDRITINVANAHIFESQIISECGIGFVYDDDDDGSGSGGGSGGGINEEDVLGYYKSWNHIIGGDLSHFQLNTGEYILDHRRFWRWFSTLTRWDYHPFIYDESKFKGNPTHGPKPYPFTVLSSLKSFIRVQCTSNDSSPSMVVLTELLPSSSSSTHDHDQNRTYEYDVFLSFRGKDTRNGFTDHLYNALLDAGIITFLDDEEIETGEPLKPELESAIRSSRASIVILSKNYASSTWCLDELVLILHQNKICNQIVIPIFYHVEPTNVRKQQNSFGEEMARHKQKMEAETDEEKRSQFAQKMESWKMALREVADLKGEDVKDRKESEFIKEVVSDIHRRLRVPLSNNLPRLIGRDYKIELISSWLMDRSCHTADILTVVGMSGIGKTSLARHVFGLHFSKFDKSSFINGINATANERSNGLLDLQKQLHGDISKKIELRVNDVIGYTSKIEYVLARKRVFIVLDDIGSLKQLDALLGNKGLHPGSKIIVTTKDASLTERCALFKSQVHRSHKEVFLNGLNIYDSVRLLCIHAFDSQNPKKGYEEVSKKLIKYCEGLPLAIEVLGSSLQNQDVAQWEDRINVLKKEPHPHINTTLKMSFNALIFENDKELFKHIACFFVGTNRDVTETILNACDLKARSGITNLINRCLLRIESGNKLIMHQLVQEMGRDLVRQESIMKPWKRSRLWCHEESFKVLKQKKAKGNILGLALDMKMLDKKRLHGSFELKTELFSAMNNLMLLQLNYVQLNGCFDNFPEELRWLCMRGSPLKSIPLDLPMEKIVVLDMSYSNIEYFDMLYDDKRLLGSLKILDLRVCKQLHSVGGFSELPALERLFLQNCTSLIEVGESIEHCHDLVDIELTYCNKLRKLPESLRKLKKLQTLLLDGCNSLESQTEMGNMNAIPSDFKLSMIPLSSSLRILSIANNNLSNECFPKDWSCLAMLDDLRLDENPIVSMPGCVRTLPRLETLSMNYCDKLISIKHPPCTVTQLSIDSIGKNYPSIRKIKFDPEMSTLNLSVNVGGLLSSFEIDGMVNIQGMTRVEEKVLHSLGWKDLEFTKEIVNKTFNFVGRPRLIECERWEIFYIVGVFSMLYREREMPKWITRRSKGPSITFTIPSSPKKLRDKHSGELMTLECGVGLVYDDGSIEGEEEEKASVENTSYVRINYVGL</sequence>
<comment type="caution">
    <text evidence="6">The sequence shown here is derived from an EMBL/GenBank/DDBJ whole genome shotgun (WGS) entry which is preliminary data.</text>
</comment>
<dbReference type="Gene3D" id="3.80.10.10">
    <property type="entry name" value="Ribonuclease Inhibitor"/>
    <property type="match status" value="4"/>
</dbReference>
<keyword evidence="1" id="KW-0433">Leucine-rich repeat</keyword>
<name>A0A5N6P151_9ASTR</name>
<keyword evidence="3" id="KW-0611">Plant defense</keyword>
<dbReference type="SMART" id="SM00382">
    <property type="entry name" value="AAA"/>
    <property type="match status" value="2"/>
</dbReference>
<evidence type="ECO:0000313" key="7">
    <source>
        <dbReference type="Proteomes" id="UP000326396"/>
    </source>
</evidence>
<dbReference type="PROSITE" id="PS50104">
    <property type="entry name" value="TIR"/>
    <property type="match status" value="1"/>
</dbReference>
<dbReference type="InterPro" id="IPR035897">
    <property type="entry name" value="Toll_tir_struct_dom_sf"/>
</dbReference>
<gene>
    <name evidence="6" type="ORF">E3N88_13741</name>
</gene>
<dbReference type="Pfam" id="PF23282">
    <property type="entry name" value="WHD_ROQ1"/>
    <property type="match status" value="2"/>
</dbReference>
<accession>A0A5N6P151</accession>
<dbReference type="InterPro" id="IPR058192">
    <property type="entry name" value="WHD_ROQ1-like"/>
</dbReference>
<dbReference type="SUPFAM" id="SSF46785">
    <property type="entry name" value="Winged helix' DNA-binding domain"/>
    <property type="match status" value="2"/>
</dbReference>
<dbReference type="InterPro" id="IPR044974">
    <property type="entry name" value="Disease_R_plants"/>
</dbReference>
<dbReference type="SUPFAM" id="SSF52200">
    <property type="entry name" value="Toll/Interleukin receptor TIR domain"/>
    <property type="match status" value="1"/>
</dbReference>
<dbReference type="Gene3D" id="3.40.50.10140">
    <property type="entry name" value="Toll/interleukin-1 receptor homology (TIR) domain"/>
    <property type="match status" value="2"/>
</dbReference>
<dbReference type="InterPro" id="IPR003593">
    <property type="entry name" value="AAA+_ATPase"/>
</dbReference>
<organism evidence="6 7">
    <name type="scientific">Mikania micrantha</name>
    <name type="common">bitter vine</name>
    <dbReference type="NCBI Taxonomy" id="192012"/>
    <lineage>
        <taxon>Eukaryota</taxon>
        <taxon>Viridiplantae</taxon>
        <taxon>Streptophyta</taxon>
        <taxon>Embryophyta</taxon>
        <taxon>Tracheophyta</taxon>
        <taxon>Spermatophyta</taxon>
        <taxon>Magnoliopsida</taxon>
        <taxon>eudicotyledons</taxon>
        <taxon>Gunneridae</taxon>
        <taxon>Pentapetalae</taxon>
        <taxon>asterids</taxon>
        <taxon>campanulids</taxon>
        <taxon>Asterales</taxon>
        <taxon>Asteraceae</taxon>
        <taxon>Asteroideae</taxon>
        <taxon>Heliantheae alliance</taxon>
        <taxon>Eupatorieae</taxon>
        <taxon>Mikania</taxon>
    </lineage>
</organism>
<evidence type="ECO:0000259" key="5">
    <source>
        <dbReference type="PROSITE" id="PS50104"/>
    </source>
</evidence>
<dbReference type="Proteomes" id="UP000326396">
    <property type="component" value="Linkage Group LG15"/>
</dbReference>
<dbReference type="Pfam" id="PF00931">
    <property type="entry name" value="NB-ARC"/>
    <property type="match status" value="2"/>
</dbReference>
<evidence type="ECO:0000256" key="3">
    <source>
        <dbReference type="ARBA" id="ARBA00022821"/>
    </source>
</evidence>
<dbReference type="PANTHER" id="PTHR11017">
    <property type="entry name" value="LEUCINE-RICH REPEAT-CONTAINING PROTEIN"/>
    <property type="match status" value="1"/>
</dbReference>
<dbReference type="EMBL" id="SZYD01000007">
    <property type="protein sequence ID" value="KAD5802381.1"/>
    <property type="molecule type" value="Genomic_DNA"/>
</dbReference>